<dbReference type="Proteomes" id="UP000190286">
    <property type="component" value="Unassembled WGS sequence"/>
</dbReference>
<dbReference type="Gene3D" id="3.10.450.620">
    <property type="entry name" value="JHP933, nucleotidyltransferase-like core domain"/>
    <property type="match status" value="1"/>
</dbReference>
<accession>A0A1T4XEP7</accession>
<dbReference type="GeneID" id="93338207"/>
<dbReference type="GO" id="GO:0016740">
    <property type="term" value="F:transferase activity"/>
    <property type="evidence" value="ECO:0007669"/>
    <property type="project" value="UniProtKB-KW"/>
</dbReference>
<protein>
    <submittedName>
        <fullName evidence="1">Predicted nucleotidyltransferase component of viral defense system</fullName>
    </submittedName>
</protein>
<dbReference type="STRING" id="745368.SAMN02745178_01750"/>
<dbReference type="InterPro" id="IPR014942">
    <property type="entry name" value="AbiEii"/>
</dbReference>
<gene>
    <name evidence="1" type="ORF">SAMN02745178_01750</name>
</gene>
<proteinExistence type="predicted"/>
<evidence type="ECO:0000313" key="2">
    <source>
        <dbReference type="Proteomes" id="UP000190286"/>
    </source>
</evidence>
<dbReference type="AlphaFoldDB" id="A0A1T4XEP7"/>
<dbReference type="RefSeq" id="WP_078784668.1">
    <property type="nucleotide sequence ID" value="NZ_FUYF01000009.1"/>
</dbReference>
<organism evidence="1 2">
    <name type="scientific">Gemmiger formicilis</name>
    <dbReference type="NCBI Taxonomy" id="745368"/>
    <lineage>
        <taxon>Bacteria</taxon>
        <taxon>Bacillati</taxon>
        <taxon>Bacillota</taxon>
        <taxon>Clostridia</taxon>
        <taxon>Eubacteriales</taxon>
        <taxon>Gemmiger</taxon>
    </lineage>
</organism>
<dbReference type="OrthoDB" id="9780929at2"/>
<dbReference type="Pfam" id="PF08843">
    <property type="entry name" value="AbiEii"/>
    <property type="match status" value="1"/>
</dbReference>
<reference evidence="1 2" key="1">
    <citation type="submission" date="2017-02" db="EMBL/GenBank/DDBJ databases">
        <authorList>
            <person name="Peterson S.W."/>
        </authorList>
    </citation>
    <scope>NUCLEOTIDE SEQUENCE [LARGE SCALE GENOMIC DNA]</scope>
    <source>
        <strain evidence="1 2">ATCC 27749</strain>
    </source>
</reference>
<sequence length="301" mass="34535">MVYLHNDREQFREAIYLSYQQTGIMAQAIEKDYYVTLLLQILAQEMPYIVFKGGTSLSKCHKVIQRFSEDIDITIDTLLSQGQKRKAKQIILDAAAELGLVIDNLDEIRSRRDYNRYVLSYNSVIPMASDALKPAVLLETSYTAVSFPTVLLPVHSYVGDMMQNEVPNLVDEYHLSPFEMKVQGIDRTLADKVFAICDYYLQSKTAKHSRHLYDIYKLLPLVPQDEKFRQLIQEVRAVRAQSVVCPSAQPEVNISDLLLKIINEKAYKQDYDVLTSQLLEEPVPYNTAVKALEQIAESRIF</sequence>
<keyword evidence="1" id="KW-0808">Transferase</keyword>
<evidence type="ECO:0000313" key="1">
    <source>
        <dbReference type="EMBL" id="SKA87658.1"/>
    </source>
</evidence>
<name>A0A1T4XEP7_9FIRM</name>
<keyword evidence="2" id="KW-1185">Reference proteome</keyword>
<dbReference type="EMBL" id="FUYF01000009">
    <property type="protein sequence ID" value="SKA87658.1"/>
    <property type="molecule type" value="Genomic_DNA"/>
</dbReference>